<dbReference type="PANTHER" id="PTHR22168">
    <property type="entry name" value="TMEM26 PROTEIN"/>
    <property type="match status" value="1"/>
</dbReference>
<dbReference type="Pfam" id="PF09772">
    <property type="entry name" value="Tmem26"/>
    <property type="match status" value="1"/>
</dbReference>
<sequence>MRVQKPVIRHRFIRSILARLLCSIHMGLSIYVLYEIKRNMYLYFIPVFGIVILSFESFISLICFQCKEFFRGFSLLVLIYSTTIISTIWILELHKIYEQKLKINVVTTQYYYVPWQKPREFLRNFKYLWSQIEIQVYLFLLLVIRWLLPKQQSVTYYGKSDLLFKYFTTAFDMLDFLDMLNYPELYSNVRLVYSALSVWSLSCLQFVIYVRNINDNKLKEFRSYLTNSLLEVLFLDIPFLCVRIYAIFGCGKHDYYSYFFTTKNILMIILLLIRIRAIFDEKRHHQKQQMNKLQSTSNFHVKPVKLSNDNKQQPSPPPQQQLTHYSNRYLIHNHNRTQDQSFSSQKKLIFSNQHLYSTQIIPKQNNSQDADTDV</sequence>
<gene>
    <name evidence="2" type="ORF">OVA965_LOCUS3265</name>
    <name evidence="3" type="ORF">TMI583_LOCUS3264</name>
</gene>
<organism evidence="2 4">
    <name type="scientific">Didymodactylos carnosus</name>
    <dbReference type="NCBI Taxonomy" id="1234261"/>
    <lineage>
        <taxon>Eukaryota</taxon>
        <taxon>Metazoa</taxon>
        <taxon>Spiralia</taxon>
        <taxon>Gnathifera</taxon>
        <taxon>Rotifera</taxon>
        <taxon>Eurotatoria</taxon>
        <taxon>Bdelloidea</taxon>
        <taxon>Philodinida</taxon>
        <taxon>Philodinidae</taxon>
        <taxon>Didymodactylos</taxon>
    </lineage>
</organism>
<feature type="transmembrane region" description="Helical" evidence="1">
    <location>
        <begin position="160"/>
        <end position="179"/>
    </location>
</feature>
<feature type="transmembrane region" description="Helical" evidence="1">
    <location>
        <begin position="40"/>
        <end position="62"/>
    </location>
</feature>
<evidence type="ECO:0000313" key="3">
    <source>
        <dbReference type="EMBL" id="CAF3555596.1"/>
    </source>
</evidence>
<comment type="caution">
    <text evidence="2">The sequence shown here is derived from an EMBL/GenBank/DDBJ whole genome shotgun (WGS) entry which is preliminary data.</text>
</comment>
<feature type="transmembrane region" description="Helical" evidence="1">
    <location>
        <begin position="191"/>
        <end position="210"/>
    </location>
</feature>
<accession>A0A8S2CQ09</accession>
<reference evidence="2" key="1">
    <citation type="submission" date="2021-02" db="EMBL/GenBank/DDBJ databases">
        <authorList>
            <person name="Nowell W R."/>
        </authorList>
    </citation>
    <scope>NUCLEOTIDE SEQUENCE</scope>
</reference>
<dbReference type="Proteomes" id="UP000682733">
    <property type="component" value="Unassembled WGS sequence"/>
</dbReference>
<name>A0A8S2CQ09_9BILA</name>
<feature type="transmembrane region" description="Helical" evidence="1">
    <location>
        <begin position="127"/>
        <end position="148"/>
    </location>
</feature>
<keyword evidence="1" id="KW-0812">Transmembrane</keyword>
<feature type="transmembrane region" description="Helical" evidence="1">
    <location>
        <begin position="12"/>
        <end position="34"/>
    </location>
</feature>
<dbReference type="InterPro" id="IPR019169">
    <property type="entry name" value="Transmembrane_26"/>
</dbReference>
<feature type="transmembrane region" description="Helical" evidence="1">
    <location>
        <begin position="230"/>
        <end position="249"/>
    </location>
</feature>
<dbReference type="AlphaFoldDB" id="A0A8S2CQ09"/>
<feature type="transmembrane region" description="Helical" evidence="1">
    <location>
        <begin position="69"/>
        <end position="91"/>
    </location>
</feature>
<dbReference type="EMBL" id="CAJNOK010000772">
    <property type="protein sequence ID" value="CAF0774471.1"/>
    <property type="molecule type" value="Genomic_DNA"/>
</dbReference>
<proteinExistence type="predicted"/>
<evidence type="ECO:0000313" key="4">
    <source>
        <dbReference type="Proteomes" id="UP000677228"/>
    </source>
</evidence>
<dbReference type="PANTHER" id="PTHR22168:SF3">
    <property type="entry name" value="TRANSMEMBRANE PROTEIN 26"/>
    <property type="match status" value="1"/>
</dbReference>
<keyword evidence="1" id="KW-0472">Membrane</keyword>
<keyword evidence="1" id="KW-1133">Transmembrane helix</keyword>
<protein>
    <recommendedName>
        <fullName evidence="5">Transmembrane protein</fullName>
    </recommendedName>
</protein>
<dbReference type="EMBL" id="CAJOBA010000772">
    <property type="protein sequence ID" value="CAF3555596.1"/>
    <property type="molecule type" value="Genomic_DNA"/>
</dbReference>
<evidence type="ECO:0008006" key="5">
    <source>
        <dbReference type="Google" id="ProtNLM"/>
    </source>
</evidence>
<evidence type="ECO:0000256" key="1">
    <source>
        <dbReference type="SAM" id="Phobius"/>
    </source>
</evidence>
<feature type="transmembrane region" description="Helical" evidence="1">
    <location>
        <begin position="255"/>
        <end position="273"/>
    </location>
</feature>
<dbReference type="Proteomes" id="UP000677228">
    <property type="component" value="Unassembled WGS sequence"/>
</dbReference>
<evidence type="ECO:0000313" key="2">
    <source>
        <dbReference type="EMBL" id="CAF0774471.1"/>
    </source>
</evidence>